<dbReference type="InterPro" id="IPR023614">
    <property type="entry name" value="Porin_dom_sf"/>
</dbReference>
<protein>
    <recommendedName>
        <fullName evidence="3">TonB-dependent receptor-like beta-barrel domain-containing protein</fullName>
    </recommendedName>
</protein>
<comment type="caution">
    <text evidence="1">The sequence shown here is derived from an EMBL/GenBank/DDBJ whole genome shotgun (WGS) entry which is preliminary data.</text>
</comment>
<dbReference type="AlphaFoldDB" id="A0A368HGM5"/>
<accession>A0A368HGM5</accession>
<proteinExistence type="predicted"/>
<dbReference type="Gene3D" id="2.40.160.10">
    <property type="entry name" value="Porin"/>
    <property type="match status" value="1"/>
</dbReference>
<organism evidence="1 2">
    <name type="scientific">Acidiferrobacter thiooxydans</name>
    <dbReference type="NCBI Taxonomy" id="163359"/>
    <lineage>
        <taxon>Bacteria</taxon>
        <taxon>Pseudomonadati</taxon>
        <taxon>Pseudomonadota</taxon>
        <taxon>Gammaproteobacteria</taxon>
        <taxon>Acidiferrobacterales</taxon>
        <taxon>Acidiferrobacteraceae</taxon>
        <taxon>Acidiferrobacter</taxon>
    </lineage>
</organism>
<gene>
    <name evidence="1" type="ORF">C4900_11345</name>
</gene>
<dbReference type="Proteomes" id="UP000253250">
    <property type="component" value="Unassembled WGS sequence"/>
</dbReference>
<evidence type="ECO:0000313" key="2">
    <source>
        <dbReference type="Proteomes" id="UP000253250"/>
    </source>
</evidence>
<sequence length="279" mass="31555">MGIRLLPITYQGVHVKFRASRHLHLYASRVVRYRYVNESRYNAGTIYTTYLPGLAGRTSSGYMSAGLNYERRIPRADELDTKDSVWAWDYYQYARLYLAQTVDSAKLGRATGIVGLQVMDAKKQSGYLGRVDAQVYGAEVGAAYRPFKLVLADDYLPAHPNAFNYGGLATPYNTITDSGPMFSQPITDSTEDFGSGSAYSVHLDYLGIPRLFTQIRFVDLHMRTTPVYSNFREVSLLVSYKLKAVKGLNITNIANYATEYPNRNLPGFFQNRIMLVYTF</sequence>
<evidence type="ECO:0008006" key="3">
    <source>
        <dbReference type="Google" id="ProtNLM"/>
    </source>
</evidence>
<name>A0A368HGM5_9GAMM</name>
<keyword evidence="2" id="KW-1185">Reference proteome</keyword>
<reference evidence="1 2" key="1">
    <citation type="submission" date="2018-02" db="EMBL/GenBank/DDBJ databases">
        <title>Insights into the biology of acidophilic members of the Acidiferrobacteraceae family derived from comparative genomic analyses.</title>
        <authorList>
            <person name="Issotta F."/>
            <person name="Thyssen C."/>
            <person name="Mena C."/>
            <person name="Moya A."/>
            <person name="Bellenberg S."/>
            <person name="Sproer C."/>
            <person name="Covarrubias P.C."/>
            <person name="Sand W."/>
            <person name="Quatrini R."/>
            <person name="Vera M."/>
        </authorList>
    </citation>
    <scope>NUCLEOTIDE SEQUENCE [LARGE SCALE GENOMIC DNA]</scope>
    <source>
        <strain evidence="2">m-1</strain>
    </source>
</reference>
<evidence type="ECO:0000313" key="1">
    <source>
        <dbReference type="EMBL" id="RCN56412.1"/>
    </source>
</evidence>
<dbReference type="EMBL" id="PSYR01000002">
    <property type="protein sequence ID" value="RCN56412.1"/>
    <property type="molecule type" value="Genomic_DNA"/>
</dbReference>